<evidence type="ECO:0000313" key="3">
    <source>
        <dbReference type="EMBL" id="MFC5506196.1"/>
    </source>
</evidence>
<feature type="region of interest" description="Disordered" evidence="1">
    <location>
        <begin position="235"/>
        <end position="262"/>
    </location>
</feature>
<keyword evidence="4" id="KW-1185">Reference proteome</keyword>
<organism evidence="3 4">
    <name type="scientific">Bosea massiliensis</name>
    <dbReference type="NCBI Taxonomy" id="151419"/>
    <lineage>
        <taxon>Bacteria</taxon>
        <taxon>Pseudomonadati</taxon>
        <taxon>Pseudomonadota</taxon>
        <taxon>Alphaproteobacteria</taxon>
        <taxon>Hyphomicrobiales</taxon>
        <taxon>Boseaceae</taxon>
        <taxon>Bosea</taxon>
    </lineage>
</organism>
<reference evidence="4" key="1">
    <citation type="journal article" date="2019" name="Int. J. Syst. Evol. Microbiol.">
        <title>The Global Catalogue of Microorganisms (GCM) 10K type strain sequencing project: providing services to taxonomists for standard genome sequencing and annotation.</title>
        <authorList>
            <consortium name="The Broad Institute Genomics Platform"/>
            <consortium name="The Broad Institute Genome Sequencing Center for Infectious Disease"/>
            <person name="Wu L."/>
            <person name="Ma J."/>
        </authorList>
    </citation>
    <scope>NUCLEOTIDE SEQUENCE [LARGE SCALE GENOMIC DNA]</scope>
    <source>
        <strain evidence="4">CCUG 43117</strain>
    </source>
</reference>
<dbReference type="RefSeq" id="WP_377817166.1">
    <property type="nucleotide sequence ID" value="NZ_JBHSLU010000037.1"/>
</dbReference>
<evidence type="ECO:0000259" key="2">
    <source>
        <dbReference type="Pfam" id="PF13629"/>
    </source>
</evidence>
<dbReference type="EMBL" id="JBHSLU010000037">
    <property type="protein sequence ID" value="MFC5506196.1"/>
    <property type="molecule type" value="Genomic_DNA"/>
</dbReference>
<accession>A0ABW0P0D3</accession>
<proteinExistence type="predicted"/>
<comment type="caution">
    <text evidence="3">The sequence shown here is derived from an EMBL/GenBank/DDBJ whole genome shotgun (WGS) entry which is preliminary data.</text>
</comment>
<gene>
    <name evidence="3" type="ORF">ACFPN9_13110</name>
</gene>
<feature type="domain" description="Pilus formation protein N-terminal" evidence="2">
    <location>
        <begin position="127"/>
        <end position="195"/>
    </location>
</feature>
<dbReference type="InterPro" id="IPR032789">
    <property type="entry name" value="T2SS-T3SS_pil_N"/>
</dbReference>
<evidence type="ECO:0000256" key="1">
    <source>
        <dbReference type="SAM" id="MobiDB-lite"/>
    </source>
</evidence>
<protein>
    <submittedName>
        <fullName evidence="3">Pilus assembly protein N-terminal domain-containing protein</fullName>
    </submittedName>
</protein>
<feature type="compositionally biased region" description="Low complexity" evidence="1">
    <location>
        <begin position="236"/>
        <end position="253"/>
    </location>
</feature>
<sequence>MDTENGFAGALKHGATDYFGAQTGNMSTFENPACRCRSCTCGALDASSAIYESAILSSFCLSFRPRKCTTGRRPQFKAFCFMKICALLLAAGLSTFGAVSSHSQEASGSSTVSSGAASLPIARPKRETVSVVMDQALVVRAPDKIRTMILGNPAIADIASEGKGMLVITGKSYGSTNLVLIDEEGRVAGETLIQVGPPRAGVVTVQKGETKEAYSCTPRCMPMVHVGTTPTFFSEASSQAQQRYGQQGAGSAPAPAPAQPRR</sequence>
<dbReference type="Proteomes" id="UP001596060">
    <property type="component" value="Unassembled WGS sequence"/>
</dbReference>
<name>A0ABW0P0D3_9HYPH</name>
<dbReference type="Pfam" id="PF13629">
    <property type="entry name" value="T2SS-T3SS_pil_N"/>
    <property type="match status" value="1"/>
</dbReference>
<evidence type="ECO:0000313" key="4">
    <source>
        <dbReference type="Proteomes" id="UP001596060"/>
    </source>
</evidence>